<gene>
    <name evidence="3" type="ORF">KsCSTR_20030</name>
    <name evidence="2" type="ORF">kuste3519</name>
</gene>
<dbReference type="AlphaFoldDB" id="Q1Q2N7"/>
<proteinExistence type="predicted"/>
<organism evidence="2">
    <name type="scientific">Kuenenia stuttgartiensis</name>
    <dbReference type="NCBI Taxonomy" id="174633"/>
    <lineage>
        <taxon>Bacteria</taxon>
        <taxon>Pseudomonadati</taxon>
        <taxon>Planctomycetota</taxon>
        <taxon>Candidatus Brocadiia</taxon>
        <taxon>Candidatus Brocadiales</taxon>
        <taxon>Candidatus Brocadiaceae</taxon>
        <taxon>Candidatus Kuenenia</taxon>
    </lineage>
</organism>
<feature type="domain" description="DUF2281" evidence="1">
    <location>
        <begin position="6"/>
        <end position="65"/>
    </location>
</feature>
<reference evidence="3 4" key="3">
    <citation type="submission" date="2020-02" db="EMBL/GenBank/DDBJ databases">
        <title>Newly sequenced genome of strain CSTR1 showed variability in Candidatus Kuenenia stuttgartiensis genomes.</title>
        <authorList>
            <person name="Ding C."/>
            <person name="Adrian L."/>
        </authorList>
    </citation>
    <scope>NUCLEOTIDE SEQUENCE [LARGE SCALE GENOMIC DNA]</scope>
    <source>
        <strain evidence="3 4">CSTR1</strain>
    </source>
</reference>
<evidence type="ECO:0000313" key="2">
    <source>
        <dbReference type="EMBL" id="CAJ74282.1"/>
    </source>
</evidence>
<evidence type="ECO:0000313" key="4">
    <source>
        <dbReference type="Proteomes" id="UP000501926"/>
    </source>
</evidence>
<name>Q1Q2N7_KUEST</name>
<reference evidence="2" key="2">
    <citation type="submission" date="2006-01" db="EMBL/GenBank/DDBJ databases">
        <authorList>
            <person name="Genoscope"/>
        </authorList>
    </citation>
    <scope>NUCLEOTIDE SEQUENCE</scope>
</reference>
<sequence length="69" mass="8380">MDTQLIQTKLDELSEELKREVLDYIDFLIMKHYKEEKKGKLTFDWEGGLSDLKEKYTSVELQHKAMEWR</sequence>
<reference evidence="2" key="1">
    <citation type="journal article" date="2006" name="Nature">
        <title>Deciphering the evolution and metabolism of an anammox bacterium from a community genome.</title>
        <authorList>
            <person name="Strous M."/>
            <person name="Pelletier E."/>
            <person name="Mangenot S."/>
            <person name="Rattei T."/>
            <person name="Lehner A."/>
            <person name="Taylor M.W."/>
            <person name="Horn M."/>
            <person name="Daims H."/>
            <person name="Bartol-Mavel D."/>
            <person name="Wincker P."/>
            <person name="Barbe V."/>
            <person name="Fonknechten N."/>
            <person name="Vallenet D."/>
            <person name="Segurens B."/>
            <person name="Schenowitz-Truong C."/>
            <person name="Medigue C."/>
            <person name="Collingro A."/>
            <person name="Snel B."/>
            <person name="Dutilh B.E."/>
            <person name="OpDenCamp H.J.M."/>
            <person name="vanDerDrift C."/>
            <person name="Cirpus I."/>
            <person name="vanDePas-Schoonen K.T."/>
            <person name="Harhangi H.R."/>
            <person name="vanNiftrik L."/>
            <person name="Schmid M."/>
            <person name="Keltjens J."/>
            <person name="vanDeVossenberg J."/>
            <person name="Kartal B."/>
            <person name="Meier H."/>
            <person name="Frishman D."/>
            <person name="Huynen M.A."/>
            <person name="Mewes H."/>
            <person name="Weissenbach J."/>
            <person name="Jetten M.S.M."/>
            <person name="Wagner M."/>
            <person name="LePaslier D."/>
        </authorList>
    </citation>
    <scope>NUCLEOTIDE SEQUENCE</scope>
</reference>
<dbReference type="EMBL" id="CT573071">
    <property type="protein sequence ID" value="CAJ74282.1"/>
    <property type="molecule type" value="Genomic_DNA"/>
</dbReference>
<evidence type="ECO:0000259" key="1">
    <source>
        <dbReference type="Pfam" id="PF10047"/>
    </source>
</evidence>
<dbReference type="Proteomes" id="UP000501926">
    <property type="component" value="Chromosome"/>
</dbReference>
<accession>Q1Q2N7</accession>
<dbReference type="RefSeq" id="WP_164994845.1">
    <property type="nucleotide sequence ID" value="NZ_CP049055.1"/>
</dbReference>
<dbReference type="InterPro" id="IPR018739">
    <property type="entry name" value="DUF2281"/>
</dbReference>
<evidence type="ECO:0000313" key="3">
    <source>
        <dbReference type="EMBL" id="QII11382.1"/>
    </source>
</evidence>
<protein>
    <recommendedName>
        <fullName evidence="1">DUF2281 domain-containing protein</fullName>
    </recommendedName>
</protein>
<dbReference type="EMBL" id="CP049055">
    <property type="protein sequence ID" value="QII11382.1"/>
    <property type="molecule type" value="Genomic_DNA"/>
</dbReference>
<dbReference type="Pfam" id="PF10047">
    <property type="entry name" value="DUF2281"/>
    <property type="match status" value="1"/>
</dbReference>